<evidence type="ECO:0000313" key="1">
    <source>
        <dbReference type="EMBL" id="GHO98307.1"/>
    </source>
</evidence>
<protein>
    <submittedName>
        <fullName evidence="1">Cyclase</fullName>
    </submittedName>
</protein>
<gene>
    <name evidence="1" type="ORF">KSF_083550</name>
</gene>
<dbReference type="RefSeq" id="WP_220209062.1">
    <property type="nucleotide sequence ID" value="NZ_BNJK01000002.1"/>
</dbReference>
<dbReference type="GO" id="GO:0019441">
    <property type="term" value="P:L-tryptophan catabolic process to kynurenine"/>
    <property type="evidence" value="ECO:0007669"/>
    <property type="project" value="InterPro"/>
</dbReference>
<dbReference type="PANTHER" id="PTHR34861">
    <property type="match status" value="1"/>
</dbReference>
<accession>A0A8J3IWW0</accession>
<dbReference type="SUPFAM" id="SSF102198">
    <property type="entry name" value="Putative cyclase"/>
    <property type="match status" value="1"/>
</dbReference>
<keyword evidence="2" id="KW-1185">Reference proteome</keyword>
<dbReference type="InterPro" id="IPR037175">
    <property type="entry name" value="KFase_sf"/>
</dbReference>
<evidence type="ECO:0000313" key="2">
    <source>
        <dbReference type="Proteomes" id="UP000597444"/>
    </source>
</evidence>
<dbReference type="EMBL" id="BNJK01000002">
    <property type="protein sequence ID" value="GHO98307.1"/>
    <property type="molecule type" value="Genomic_DNA"/>
</dbReference>
<dbReference type="Proteomes" id="UP000597444">
    <property type="component" value="Unassembled WGS sequence"/>
</dbReference>
<reference evidence="1" key="1">
    <citation type="submission" date="2020-10" db="EMBL/GenBank/DDBJ databases">
        <title>Taxonomic study of unclassified bacteria belonging to the class Ktedonobacteria.</title>
        <authorList>
            <person name="Yabe S."/>
            <person name="Wang C.M."/>
            <person name="Zheng Y."/>
            <person name="Sakai Y."/>
            <person name="Cavaletti L."/>
            <person name="Monciardini P."/>
            <person name="Donadio S."/>
        </authorList>
    </citation>
    <scope>NUCLEOTIDE SEQUENCE</scope>
    <source>
        <strain evidence="1">ID150040</strain>
    </source>
</reference>
<dbReference type="Gene3D" id="3.50.30.50">
    <property type="entry name" value="Putative cyclase"/>
    <property type="match status" value="1"/>
</dbReference>
<dbReference type="PANTHER" id="PTHR34861:SF10">
    <property type="entry name" value="CYCLASE"/>
    <property type="match status" value="1"/>
</dbReference>
<dbReference type="InterPro" id="IPR007325">
    <property type="entry name" value="KFase/CYL"/>
</dbReference>
<organism evidence="1 2">
    <name type="scientific">Reticulibacter mediterranei</name>
    <dbReference type="NCBI Taxonomy" id="2778369"/>
    <lineage>
        <taxon>Bacteria</taxon>
        <taxon>Bacillati</taxon>
        <taxon>Chloroflexota</taxon>
        <taxon>Ktedonobacteria</taxon>
        <taxon>Ktedonobacterales</taxon>
        <taxon>Reticulibacteraceae</taxon>
        <taxon>Reticulibacter</taxon>
    </lineage>
</organism>
<dbReference type="Pfam" id="PF04199">
    <property type="entry name" value="Cyclase"/>
    <property type="match status" value="1"/>
</dbReference>
<comment type="caution">
    <text evidence="1">The sequence shown here is derived from an EMBL/GenBank/DDBJ whole genome shotgun (WGS) entry which is preliminary data.</text>
</comment>
<dbReference type="AlphaFoldDB" id="A0A8J3IWW0"/>
<dbReference type="GO" id="GO:0004061">
    <property type="term" value="F:arylformamidase activity"/>
    <property type="evidence" value="ECO:0007669"/>
    <property type="project" value="InterPro"/>
</dbReference>
<sequence>MDNGQFFDMFSHLHVYDLEQPRYAGAPIHPSHVPGFIYTLHRHHEAGTGEARSSASGIMYAAEHSGTHIDALCHQAENLTLHGGREITPKLQTSTGFTELGAETIAPIRSRGVLLDIAGYRGVDWIDGDHPITQADLEGASRQQGTAIRQGDVVLVRTGNGSRWNDAKGYLKAGGVEGAASQWLAEQQVQAVGADNMAWDSMGTVDPTLHVSLPGHLILLVRHGIYIIENLFLEELARDQIYEFLFVCLPLKMRGATGSPVRPIAIAPNL</sequence>
<name>A0A8J3IWW0_9CHLR</name>
<proteinExistence type="predicted"/>